<evidence type="ECO:0000313" key="4">
    <source>
        <dbReference type="EMBL" id="CAK0744213.1"/>
    </source>
</evidence>
<evidence type="ECO:0000313" key="5">
    <source>
        <dbReference type="Proteomes" id="UP001314263"/>
    </source>
</evidence>
<dbReference type="AlphaFoldDB" id="A0AAV1HVP0"/>
<keyword evidence="2" id="KW-0689">Ribosomal protein</keyword>
<protein>
    <recommendedName>
        <fullName evidence="6">Ribosomal protein L27</fullName>
    </recommendedName>
</protein>
<dbReference type="Pfam" id="PF01016">
    <property type="entry name" value="Ribosomal_L27"/>
    <property type="match status" value="1"/>
</dbReference>
<organism evidence="4 5">
    <name type="scientific">Coccomyxa viridis</name>
    <dbReference type="NCBI Taxonomy" id="1274662"/>
    <lineage>
        <taxon>Eukaryota</taxon>
        <taxon>Viridiplantae</taxon>
        <taxon>Chlorophyta</taxon>
        <taxon>core chlorophytes</taxon>
        <taxon>Trebouxiophyceae</taxon>
        <taxon>Trebouxiophyceae incertae sedis</taxon>
        <taxon>Coccomyxaceae</taxon>
        <taxon>Coccomyxa</taxon>
    </lineage>
</organism>
<keyword evidence="5" id="KW-1185">Reference proteome</keyword>
<dbReference type="GO" id="GO:0006412">
    <property type="term" value="P:translation"/>
    <property type="evidence" value="ECO:0007669"/>
    <property type="project" value="InterPro"/>
</dbReference>
<keyword evidence="3" id="KW-0687">Ribonucleoprotein</keyword>
<dbReference type="SUPFAM" id="SSF110324">
    <property type="entry name" value="Ribosomal L27 protein-like"/>
    <property type="match status" value="1"/>
</dbReference>
<accession>A0AAV1HVP0</accession>
<gene>
    <name evidence="4" type="ORF">CVIRNUC_001530</name>
</gene>
<proteinExistence type="inferred from homology"/>
<dbReference type="Proteomes" id="UP001314263">
    <property type="component" value="Unassembled WGS sequence"/>
</dbReference>
<evidence type="ECO:0000256" key="3">
    <source>
        <dbReference type="ARBA" id="ARBA00023274"/>
    </source>
</evidence>
<dbReference type="InterPro" id="IPR001684">
    <property type="entry name" value="Ribosomal_bL27"/>
</dbReference>
<reference evidence="4 5" key="1">
    <citation type="submission" date="2023-10" db="EMBL/GenBank/DDBJ databases">
        <authorList>
            <person name="Maclean D."/>
            <person name="Macfadyen A."/>
        </authorList>
    </citation>
    <scope>NUCLEOTIDE SEQUENCE [LARGE SCALE GENOMIC DNA]</scope>
</reference>
<dbReference type="PRINTS" id="PR00063">
    <property type="entry name" value="RIBOSOMALL27"/>
</dbReference>
<dbReference type="GO" id="GO:0003735">
    <property type="term" value="F:structural constituent of ribosome"/>
    <property type="evidence" value="ECO:0007669"/>
    <property type="project" value="InterPro"/>
</dbReference>
<dbReference type="NCBIfam" id="TIGR00062">
    <property type="entry name" value="L27"/>
    <property type="match status" value="1"/>
</dbReference>
<dbReference type="GO" id="GO:1990904">
    <property type="term" value="C:ribonucleoprotein complex"/>
    <property type="evidence" value="ECO:0007669"/>
    <property type="project" value="UniProtKB-KW"/>
</dbReference>
<dbReference type="Gene3D" id="2.40.50.100">
    <property type="match status" value="1"/>
</dbReference>
<comment type="caution">
    <text evidence="4">The sequence shown here is derived from an EMBL/GenBank/DDBJ whole genome shotgun (WGS) entry which is preliminary data.</text>
</comment>
<comment type="similarity">
    <text evidence="1">Belongs to the bacterial ribosomal protein bL27 family.</text>
</comment>
<evidence type="ECO:0008006" key="6">
    <source>
        <dbReference type="Google" id="ProtNLM"/>
    </source>
</evidence>
<name>A0AAV1HVP0_9CHLO</name>
<dbReference type="FunFam" id="2.40.50.100:FF:000020">
    <property type="entry name" value="50S ribosomal protein L27"/>
    <property type="match status" value="1"/>
</dbReference>
<dbReference type="PANTHER" id="PTHR15893">
    <property type="entry name" value="RIBOSOMAL PROTEIN L27"/>
    <property type="match status" value="1"/>
</dbReference>
<dbReference type="PANTHER" id="PTHR15893:SF0">
    <property type="entry name" value="LARGE RIBOSOMAL SUBUNIT PROTEIN BL27M"/>
    <property type="match status" value="1"/>
</dbReference>
<dbReference type="InterPro" id="IPR018261">
    <property type="entry name" value="Ribosomal_bL27_CS"/>
</dbReference>
<dbReference type="PROSITE" id="PS00831">
    <property type="entry name" value="RIBOSOMAL_L27"/>
    <property type="match status" value="1"/>
</dbReference>
<dbReference type="EMBL" id="CAUYUE010000002">
    <property type="protein sequence ID" value="CAK0744213.1"/>
    <property type="molecule type" value="Genomic_DNA"/>
</dbReference>
<evidence type="ECO:0000256" key="2">
    <source>
        <dbReference type="ARBA" id="ARBA00022980"/>
    </source>
</evidence>
<sequence>MAGRAALRLTRKVIGSTICPEASMEIGQPMWSCMQQRWASKKQGGSTQNRGGSLPKMLGIKLYGGQVCSPGNIILRQRGTEFHPGANVGMGKDHTLFALTDGSIKFHTRKYPSKRRFVSVLEQSSQKTLQR</sequence>
<dbReference type="GO" id="GO:0005840">
    <property type="term" value="C:ribosome"/>
    <property type="evidence" value="ECO:0007669"/>
    <property type="project" value="UniProtKB-KW"/>
</dbReference>
<evidence type="ECO:0000256" key="1">
    <source>
        <dbReference type="ARBA" id="ARBA00010797"/>
    </source>
</evidence>